<organism evidence="1 2">
    <name type="scientific">Candidatus Acidulodesulfobacterium ferriphilum</name>
    <dbReference type="NCBI Taxonomy" id="2597223"/>
    <lineage>
        <taxon>Bacteria</taxon>
        <taxon>Deltaproteobacteria</taxon>
        <taxon>Candidatus Acidulodesulfobacterales</taxon>
        <taxon>Candidatus Acidulodesulfobacterium</taxon>
    </lineage>
</organism>
<evidence type="ECO:0000313" key="2">
    <source>
        <dbReference type="Proteomes" id="UP000320813"/>
    </source>
</evidence>
<dbReference type="GO" id="GO:0003824">
    <property type="term" value="F:catalytic activity"/>
    <property type="evidence" value="ECO:0007669"/>
    <property type="project" value="InterPro"/>
</dbReference>
<dbReference type="GO" id="GO:0006281">
    <property type="term" value="P:DNA repair"/>
    <property type="evidence" value="ECO:0007669"/>
    <property type="project" value="InterPro"/>
</dbReference>
<comment type="caution">
    <text evidence="1">The sequence shown here is derived from an EMBL/GenBank/DDBJ whole genome shotgun (WGS) entry which is preliminary data.</text>
</comment>
<dbReference type="SUPFAM" id="SSF48150">
    <property type="entry name" value="DNA-glycosylase"/>
    <property type="match status" value="1"/>
</dbReference>
<dbReference type="EMBL" id="SGBD01000001">
    <property type="protein sequence ID" value="RZD15273.1"/>
    <property type="molecule type" value="Genomic_DNA"/>
</dbReference>
<proteinExistence type="predicted"/>
<name>A0A519BDC9_9DELT</name>
<gene>
    <name evidence="1" type="ORF">EVJ47_03105</name>
</gene>
<sequence length="225" mass="25017">MDPQELINKYGGRFSSSLGIRLSASNPDEIFKWFIASMLFGARISGSIAIKTYNKLISKDIASPEDILKIGWDGLVAILDEGGYARYDFKTATKFLEVCKSLTENYNGNLNILHSRASDGKDLENRLKALGKGIGDVTVNIFLRELRGIWLKATPLPPNTVMTAAKKAGFIPEELTDNKKALHMLFSIWNGGRKGKEAEKRMKSFPDFESALVKSGLEIRKKKLS</sequence>
<evidence type="ECO:0000313" key="1">
    <source>
        <dbReference type="EMBL" id="RZD15273.1"/>
    </source>
</evidence>
<dbReference type="Proteomes" id="UP000320813">
    <property type="component" value="Unassembled WGS sequence"/>
</dbReference>
<accession>A0A519BDC9</accession>
<dbReference type="InterPro" id="IPR011257">
    <property type="entry name" value="DNA_glycosylase"/>
</dbReference>
<dbReference type="AlphaFoldDB" id="A0A519BDC9"/>
<reference evidence="1 2" key="1">
    <citation type="submission" date="2019-01" db="EMBL/GenBank/DDBJ databases">
        <title>Insights into ecological role of a new deltaproteobacterial order Candidatus Sinidesulfobacterales (Sva0485) by metagenomics and metatranscriptomics.</title>
        <authorList>
            <person name="Tan S."/>
            <person name="Liu J."/>
            <person name="Fang Y."/>
            <person name="Hedlund B.P."/>
            <person name="Lian Z.H."/>
            <person name="Huang L.Y."/>
            <person name="Li J.T."/>
            <person name="Huang L.N."/>
            <person name="Li W.J."/>
            <person name="Jiang H.C."/>
            <person name="Dong H.L."/>
            <person name="Shu W.S."/>
        </authorList>
    </citation>
    <scope>NUCLEOTIDE SEQUENCE [LARGE SCALE GENOMIC DNA]</scope>
    <source>
        <strain evidence="1">AP3</strain>
    </source>
</reference>
<protein>
    <submittedName>
        <fullName evidence="1">Uncharacterized protein</fullName>
    </submittedName>
</protein>